<feature type="compositionally biased region" description="Basic and acidic residues" evidence="1">
    <location>
        <begin position="86"/>
        <end position="97"/>
    </location>
</feature>
<proteinExistence type="predicted"/>
<comment type="caution">
    <text evidence="3">The sequence shown here is derived from an EMBL/GenBank/DDBJ whole genome shotgun (WGS) entry which is preliminary data.</text>
</comment>
<feature type="region of interest" description="Disordered" evidence="1">
    <location>
        <begin position="47"/>
        <end position="97"/>
    </location>
</feature>
<evidence type="ECO:0000256" key="2">
    <source>
        <dbReference type="SAM" id="SignalP"/>
    </source>
</evidence>
<dbReference type="EMBL" id="QGGT01000010">
    <property type="protein sequence ID" value="PWK31339.1"/>
    <property type="molecule type" value="Genomic_DNA"/>
</dbReference>
<dbReference type="Proteomes" id="UP000245754">
    <property type="component" value="Unassembled WGS sequence"/>
</dbReference>
<dbReference type="OrthoDB" id="8926264at2"/>
<name>A0A316EIF3_9BURK</name>
<sequence length="97" mass="10064">MKTLSKLQGTAAAVLVTLGLTMGAAANAAQPRTDIARLDGSIGHVGARDPYTDGARGINEPRSTFTDGARSVSEPRSPYSDGARTVTERRDAFSEGA</sequence>
<dbReference type="RefSeq" id="WP_109585542.1">
    <property type="nucleotide sequence ID" value="NZ_CAJPUX010000015.1"/>
</dbReference>
<evidence type="ECO:0000256" key="1">
    <source>
        <dbReference type="SAM" id="MobiDB-lite"/>
    </source>
</evidence>
<accession>A0A316EIF3</accession>
<reference evidence="3 4" key="1">
    <citation type="submission" date="2018-05" db="EMBL/GenBank/DDBJ databases">
        <title>Genomic Encyclopedia of Type Strains, Phase IV (KMG-V): Genome sequencing to study the core and pangenomes of soil and plant-associated prokaryotes.</title>
        <authorList>
            <person name="Whitman W."/>
        </authorList>
    </citation>
    <scope>NUCLEOTIDE SEQUENCE [LARGE SCALE GENOMIC DNA]</scope>
    <source>
        <strain evidence="3 4">SLV-132</strain>
    </source>
</reference>
<gene>
    <name evidence="3" type="ORF">C7419_11077</name>
</gene>
<evidence type="ECO:0000313" key="3">
    <source>
        <dbReference type="EMBL" id="PWK31339.1"/>
    </source>
</evidence>
<evidence type="ECO:0008006" key="5">
    <source>
        <dbReference type="Google" id="ProtNLM"/>
    </source>
</evidence>
<feature type="signal peptide" evidence="2">
    <location>
        <begin position="1"/>
        <end position="28"/>
    </location>
</feature>
<protein>
    <recommendedName>
        <fullName evidence="5">Hydroxyquinol 1,2-dioxygenase</fullName>
    </recommendedName>
</protein>
<keyword evidence="4" id="KW-1185">Reference proteome</keyword>
<evidence type="ECO:0000313" key="4">
    <source>
        <dbReference type="Proteomes" id="UP000245754"/>
    </source>
</evidence>
<organism evidence="3 4">
    <name type="scientific">Cupriavidus plantarum</name>
    <dbReference type="NCBI Taxonomy" id="942865"/>
    <lineage>
        <taxon>Bacteria</taxon>
        <taxon>Pseudomonadati</taxon>
        <taxon>Pseudomonadota</taxon>
        <taxon>Betaproteobacteria</taxon>
        <taxon>Burkholderiales</taxon>
        <taxon>Burkholderiaceae</taxon>
        <taxon>Cupriavidus</taxon>
    </lineage>
</organism>
<feature type="chain" id="PRO_5043613145" description="Hydroxyquinol 1,2-dioxygenase" evidence="2">
    <location>
        <begin position="29"/>
        <end position="97"/>
    </location>
</feature>
<keyword evidence="2" id="KW-0732">Signal</keyword>
<dbReference type="AlphaFoldDB" id="A0A316EIF3"/>
<dbReference type="GeneID" id="98344160"/>